<dbReference type="InterPro" id="IPR013078">
    <property type="entry name" value="His_Pase_superF_clade-1"/>
</dbReference>
<evidence type="ECO:0000313" key="3">
    <source>
        <dbReference type="Proteomes" id="UP001500392"/>
    </source>
</evidence>
<keyword evidence="3" id="KW-1185">Reference proteome</keyword>
<organism evidence="2 3">
    <name type="scientific">Zhongshania borealis</name>
    <dbReference type="NCBI Taxonomy" id="889488"/>
    <lineage>
        <taxon>Bacteria</taxon>
        <taxon>Pseudomonadati</taxon>
        <taxon>Pseudomonadota</taxon>
        <taxon>Gammaproteobacteria</taxon>
        <taxon>Cellvibrionales</taxon>
        <taxon>Spongiibacteraceae</taxon>
        <taxon>Zhongshania</taxon>
    </lineage>
</organism>
<dbReference type="SMART" id="SM00855">
    <property type="entry name" value="PGAM"/>
    <property type="match status" value="1"/>
</dbReference>
<comment type="caution">
    <text evidence="2">The sequence shown here is derived from an EMBL/GenBank/DDBJ whole genome shotgun (WGS) entry which is preliminary data.</text>
</comment>
<dbReference type="Pfam" id="PF00300">
    <property type="entry name" value="His_Phos_1"/>
    <property type="match status" value="1"/>
</dbReference>
<dbReference type="Gene3D" id="3.40.50.1240">
    <property type="entry name" value="Phosphoglycerate mutase-like"/>
    <property type="match status" value="1"/>
</dbReference>
<dbReference type="InterPro" id="IPR051695">
    <property type="entry name" value="Phosphoglycerate_Mutase"/>
</dbReference>
<dbReference type="EMBL" id="BAABDM010000002">
    <property type="protein sequence ID" value="GAA4093825.1"/>
    <property type="molecule type" value="Genomic_DNA"/>
</dbReference>
<keyword evidence="1" id="KW-0378">Hydrolase</keyword>
<dbReference type="CDD" id="cd07067">
    <property type="entry name" value="HP_PGM_like"/>
    <property type="match status" value="1"/>
</dbReference>
<name>A0ABP7WPL6_9GAMM</name>
<accession>A0ABP7WPL6</accession>
<dbReference type="Proteomes" id="UP001500392">
    <property type="component" value="Unassembled WGS sequence"/>
</dbReference>
<evidence type="ECO:0000313" key="2">
    <source>
        <dbReference type="EMBL" id="GAA4093825.1"/>
    </source>
</evidence>
<proteinExistence type="predicted"/>
<reference evidence="3" key="1">
    <citation type="journal article" date="2019" name="Int. J. Syst. Evol. Microbiol.">
        <title>The Global Catalogue of Microorganisms (GCM) 10K type strain sequencing project: providing services to taxonomists for standard genome sequencing and annotation.</title>
        <authorList>
            <consortium name="The Broad Institute Genomics Platform"/>
            <consortium name="The Broad Institute Genome Sequencing Center for Infectious Disease"/>
            <person name="Wu L."/>
            <person name="Ma J."/>
        </authorList>
    </citation>
    <scope>NUCLEOTIDE SEQUENCE [LARGE SCALE GENOMIC DNA]</scope>
    <source>
        <strain evidence="3">JCM 17304</strain>
    </source>
</reference>
<evidence type="ECO:0000256" key="1">
    <source>
        <dbReference type="ARBA" id="ARBA00022801"/>
    </source>
</evidence>
<evidence type="ECO:0008006" key="4">
    <source>
        <dbReference type="Google" id="ProtNLM"/>
    </source>
</evidence>
<dbReference type="RefSeq" id="WP_344934666.1">
    <property type="nucleotide sequence ID" value="NZ_BAABDM010000002.1"/>
</dbReference>
<dbReference type="InterPro" id="IPR029033">
    <property type="entry name" value="His_PPase_superfam"/>
</dbReference>
<dbReference type="PANTHER" id="PTHR46517">
    <property type="entry name" value="FRUCTOSE-2,6-BISPHOSPHATASE TIGAR"/>
    <property type="match status" value="1"/>
</dbReference>
<dbReference type="SUPFAM" id="SSF53254">
    <property type="entry name" value="Phosphoglycerate mutase-like"/>
    <property type="match status" value="1"/>
</dbReference>
<gene>
    <name evidence="2" type="ORF">GCM10022414_17110</name>
</gene>
<dbReference type="PANTHER" id="PTHR46517:SF1">
    <property type="entry name" value="FRUCTOSE-2,6-BISPHOSPHATASE TIGAR"/>
    <property type="match status" value="1"/>
</dbReference>
<protein>
    <recommendedName>
        <fullName evidence="4">Histidine phosphatase family protein</fullName>
    </recommendedName>
</protein>
<sequence length="210" mass="23493">MTKPYSGRLCFVRHGQTFANINKVWHGHTDTALTDEGYNQTQLLGAYFPQYLRADVIYTSPLQRARITAEAIASTFNLSVIHDPRLMELHLGDWEGKTFVELTEEGNVVQQLIDDPHFAAPNGESQDMVRERIVAAVDEIIAKHPNDNAVIVAHGVTISIALAHYLDGDTRLWPKYSKSNTAFTEICLNTKQLISFNLSKHLEDSSAAQT</sequence>